<reference evidence="1" key="1">
    <citation type="submission" date="2006-10" db="EMBL/GenBank/DDBJ databases">
        <authorList>
            <person name="Amadeo P."/>
            <person name="Zhao Q."/>
            <person name="Wortman J."/>
            <person name="Fraser-Liggett C."/>
            <person name="Carlton J."/>
        </authorList>
    </citation>
    <scope>NUCLEOTIDE SEQUENCE</scope>
    <source>
        <strain evidence="1">G3</strain>
    </source>
</reference>
<dbReference type="Pfam" id="PF13306">
    <property type="entry name" value="LRR_5"/>
    <property type="match status" value="3"/>
</dbReference>
<gene>
    <name evidence="1" type="ORF">TVAG_417680</name>
</gene>
<dbReference type="PANTHER" id="PTHR45661:SF3">
    <property type="entry name" value="IG-LIKE DOMAIN-CONTAINING PROTEIN"/>
    <property type="match status" value="1"/>
</dbReference>
<dbReference type="RefSeq" id="XP_001321571.1">
    <property type="nucleotide sequence ID" value="XM_001321536.1"/>
</dbReference>
<dbReference type="SUPFAM" id="SSF52047">
    <property type="entry name" value="RNI-like"/>
    <property type="match status" value="1"/>
</dbReference>
<name>A2ED90_TRIV3</name>
<keyword evidence="2" id="KW-1185">Reference proteome</keyword>
<reference evidence="1" key="2">
    <citation type="journal article" date="2007" name="Science">
        <title>Draft genome sequence of the sexually transmitted pathogen Trichomonas vaginalis.</title>
        <authorList>
            <person name="Carlton J.M."/>
            <person name="Hirt R.P."/>
            <person name="Silva J.C."/>
            <person name="Delcher A.L."/>
            <person name="Schatz M."/>
            <person name="Zhao Q."/>
            <person name="Wortman J.R."/>
            <person name="Bidwell S.L."/>
            <person name="Alsmark U.C.M."/>
            <person name="Besteiro S."/>
            <person name="Sicheritz-Ponten T."/>
            <person name="Noel C.J."/>
            <person name="Dacks J.B."/>
            <person name="Foster P.G."/>
            <person name="Simillion C."/>
            <person name="Van de Peer Y."/>
            <person name="Miranda-Saavedra D."/>
            <person name="Barton G.J."/>
            <person name="Westrop G.D."/>
            <person name="Mueller S."/>
            <person name="Dessi D."/>
            <person name="Fiori P.L."/>
            <person name="Ren Q."/>
            <person name="Paulsen I."/>
            <person name="Zhang H."/>
            <person name="Bastida-Corcuera F.D."/>
            <person name="Simoes-Barbosa A."/>
            <person name="Brown M.T."/>
            <person name="Hayes R.D."/>
            <person name="Mukherjee M."/>
            <person name="Okumura C.Y."/>
            <person name="Schneider R."/>
            <person name="Smith A.J."/>
            <person name="Vanacova S."/>
            <person name="Villalvazo M."/>
            <person name="Haas B.J."/>
            <person name="Pertea M."/>
            <person name="Feldblyum T.V."/>
            <person name="Utterback T.R."/>
            <person name="Shu C.L."/>
            <person name="Osoegawa K."/>
            <person name="de Jong P.J."/>
            <person name="Hrdy I."/>
            <person name="Horvathova L."/>
            <person name="Zubacova Z."/>
            <person name="Dolezal P."/>
            <person name="Malik S.B."/>
            <person name="Logsdon J.M. Jr."/>
            <person name="Henze K."/>
            <person name="Gupta A."/>
            <person name="Wang C.C."/>
            <person name="Dunne R.L."/>
            <person name="Upcroft J.A."/>
            <person name="Upcroft P."/>
            <person name="White O."/>
            <person name="Salzberg S.L."/>
            <person name="Tang P."/>
            <person name="Chiu C.-H."/>
            <person name="Lee Y.-S."/>
            <person name="Embley T.M."/>
            <person name="Coombs G.H."/>
            <person name="Mottram J.C."/>
            <person name="Tachezy J."/>
            <person name="Fraser-Liggett C.M."/>
            <person name="Johnson P.J."/>
        </authorList>
    </citation>
    <scope>NUCLEOTIDE SEQUENCE [LARGE SCALE GENOMIC DNA]</scope>
    <source>
        <strain evidence="1">G3</strain>
    </source>
</reference>
<dbReference type="KEGG" id="tva:4767267"/>
<dbReference type="InterPro" id="IPR032675">
    <property type="entry name" value="LRR_dom_sf"/>
</dbReference>
<dbReference type="STRING" id="5722.A2ED90"/>
<dbReference type="SMR" id="A2ED90"/>
<evidence type="ECO:0000313" key="2">
    <source>
        <dbReference type="Proteomes" id="UP000001542"/>
    </source>
</evidence>
<evidence type="ECO:0000313" key="1">
    <source>
        <dbReference type="EMBL" id="EAY09348.1"/>
    </source>
</evidence>
<dbReference type="VEuPathDB" id="TrichDB:TVAG_417680"/>
<dbReference type="Gene3D" id="3.80.10.10">
    <property type="entry name" value="Ribonuclease Inhibitor"/>
    <property type="match status" value="3"/>
</dbReference>
<protein>
    <submittedName>
        <fullName evidence="1">Surface antigen BspA-like</fullName>
    </submittedName>
</protein>
<dbReference type="VEuPathDB" id="TrichDB:TVAGG3_0876380"/>
<dbReference type="EMBL" id="DS113359">
    <property type="protein sequence ID" value="EAY09348.1"/>
    <property type="molecule type" value="Genomic_DNA"/>
</dbReference>
<dbReference type="Proteomes" id="UP000001542">
    <property type="component" value="Unassembled WGS sequence"/>
</dbReference>
<accession>A2ED90</accession>
<dbReference type="AlphaFoldDB" id="A2ED90"/>
<dbReference type="InterPro" id="IPR026906">
    <property type="entry name" value="LRR_5"/>
</dbReference>
<proteinExistence type="predicted"/>
<dbReference type="PANTHER" id="PTHR45661">
    <property type="entry name" value="SURFACE ANTIGEN"/>
    <property type="match status" value="1"/>
</dbReference>
<organism evidence="1 2">
    <name type="scientific">Trichomonas vaginalis (strain ATCC PRA-98 / G3)</name>
    <dbReference type="NCBI Taxonomy" id="412133"/>
    <lineage>
        <taxon>Eukaryota</taxon>
        <taxon>Metamonada</taxon>
        <taxon>Parabasalia</taxon>
        <taxon>Trichomonadida</taxon>
        <taxon>Trichomonadidae</taxon>
        <taxon>Trichomonas</taxon>
    </lineage>
</organism>
<sequence length="608" mass="69130">MILTTNAEISFIHTEGEEKIYVADEKNNLKKVNLPNFITTIESGAFRYNNNIKSITLSESLTTIESFAFQYCNEITKVEIPNKVKYIGYQSFARMENLQEVIIGNGLTTIGIYAFEFCEKLSKVTLGESVEIIEVGAFRGIAIETIVIPSSVKIIGNDAVSACKKLKTVILGENVEEIDEFAFSKCISLNSITIPNKVQHISVTAFPSNTRIIFENPLSSLAVLYTYRSGDSIKEILPNKIVLNDGSIINHDGSIDRIGEYDFEEKNNLIKVHFPSSLKYISVRGFLKCYNLKEVIFESSDVIYDPGDSFLYCPVTIKYNNVGNIILPYQYANSNETGEITTSFKLSPYSFYRSKFTSITIEQRLKSIPKNCFGFCLNLTRINLPDSIETIGEMAFCYCINLKSILIPNSVKSIGENAFGGCFSIKSLKIPPSVENTDRIINSRFDDYCGEYDIDCKYKLEEIAGFIPIAYNYSKTFPNIKSIKFWDNSIISYYALTEFNFSKIIFGKKCTISNDYFSIEELKYHPSIEIVDKSDLKNDFNVEGEMFIFIMKRGLSVNVSYAYQLDTYCTIPVKKENYSSNLERSISKINKTMTIFDGKIIRLMRRRH</sequence>
<dbReference type="SUPFAM" id="SSF52058">
    <property type="entry name" value="L domain-like"/>
    <property type="match status" value="1"/>
</dbReference>
<dbReference type="InterPro" id="IPR053139">
    <property type="entry name" value="Surface_bspA-like"/>
</dbReference>
<dbReference type="InParanoid" id="A2ED90"/>